<dbReference type="PANTHER" id="PTHR46902">
    <property type="entry name" value="DOMON DOMAIN-CONTAINING PROTEIN FRRS1L"/>
    <property type="match status" value="1"/>
</dbReference>
<dbReference type="InterPro" id="IPR042789">
    <property type="entry name" value="FRRS1L"/>
</dbReference>
<dbReference type="PROSITE" id="PS50939">
    <property type="entry name" value="CYTOCHROME_B561"/>
    <property type="match status" value="1"/>
</dbReference>
<dbReference type="CDD" id="cd09628">
    <property type="entry name" value="DOMON_SDR_2_like"/>
    <property type="match status" value="1"/>
</dbReference>
<feature type="transmembrane region" description="Helical" evidence="11">
    <location>
        <begin position="381"/>
        <end position="399"/>
    </location>
</feature>
<dbReference type="AlphaFoldDB" id="A0AA88Y1D6"/>
<evidence type="ECO:0000256" key="7">
    <source>
        <dbReference type="ARBA" id="ARBA00022989"/>
    </source>
</evidence>
<comment type="subcellular location">
    <subcellularLocation>
        <location evidence="2">Membrane</location>
        <topology evidence="2">Multi-pass membrane protein</topology>
    </subcellularLocation>
</comment>
<keyword evidence="9 11" id="KW-0472">Membrane</keyword>
<dbReference type="CDD" id="cd08544">
    <property type="entry name" value="Reeler"/>
    <property type="match status" value="1"/>
</dbReference>
<evidence type="ECO:0008006" key="16">
    <source>
        <dbReference type="Google" id="ProtNLM"/>
    </source>
</evidence>
<evidence type="ECO:0000256" key="2">
    <source>
        <dbReference type="ARBA" id="ARBA00004141"/>
    </source>
</evidence>
<dbReference type="Proteomes" id="UP001186944">
    <property type="component" value="Unassembled WGS sequence"/>
</dbReference>
<keyword evidence="5 11" id="KW-0812">Transmembrane</keyword>
<evidence type="ECO:0000256" key="10">
    <source>
        <dbReference type="ARBA" id="ARBA00023180"/>
    </source>
</evidence>
<evidence type="ECO:0000313" key="14">
    <source>
        <dbReference type="EMBL" id="KAK3095824.1"/>
    </source>
</evidence>
<feature type="domain" description="Reelin" evidence="13">
    <location>
        <begin position="1"/>
        <end position="152"/>
    </location>
</feature>
<dbReference type="SMART" id="SM00665">
    <property type="entry name" value="B561"/>
    <property type="match status" value="1"/>
</dbReference>
<evidence type="ECO:0000259" key="12">
    <source>
        <dbReference type="PROSITE" id="PS50939"/>
    </source>
</evidence>
<dbReference type="CDD" id="cd08760">
    <property type="entry name" value="Cyt_b561_FRRS1_like"/>
    <property type="match status" value="1"/>
</dbReference>
<feature type="domain" description="Cytochrome b561" evidence="12">
    <location>
        <begin position="302"/>
        <end position="501"/>
    </location>
</feature>
<keyword evidence="8" id="KW-0408">Iron</keyword>
<feature type="transmembrane region" description="Helical" evidence="11">
    <location>
        <begin position="339"/>
        <end position="361"/>
    </location>
</feature>
<accession>A0AA88Y1D6</accession>
<dbReference type="Pfam" id="PF03188">
    <property type="entry name" value="Cytochrom_B561"/>
    <property type="match status" value="1"/>
</dbReference>
<dbReference type="PANTHER" id="PTHR46902:SF1">
    <property type="entry name" value="DOMON DOMAIN-CONTAINING PROTEIN FRRS1L"/>
    <property type="match status" value="1"/>
</dbReference>
<feature type="transmembrane region" description="Helical" evidence="11">
    <location>
        <begin position="478"/>
        <end position="501"/>
    </location>
</feature>
<dbReference type="InterPro" id="IPR006593">
    <property type="entry name" value="Cyt_b561/ferric_Rdtase_TM"/>
</dbReference>
<dbReference type="GO" id="GO:0099072">
    <property type="term" value="P:regulation of postsynaptic membrane neurotransmitter receptor levels"/>
    <property type="evidence" value="ECO:0007669"/>
    <property type="project" value="TreeGrafter"/>
</dbReference>
<proteinExistence type="inferred from homology"/>
<keyword evidence="7 11" id="KW-1133">Transmembrane helix</keyword>
<dbReference type="InterPro" id="IPR005018">
    <property type="entry name" value="DOMON_domain"/>
</dbReference>
<evidence type="ECO:0000256" key="3">
    <source>
        <dbReference type="ARBA" id="ARBA00009195"/>
    </source>
</evidence>
<dbReference type="InterPro" id="IPR002861">
    <property type="entry name" value="Reeler_dom"/>
</dbReference>
<dbReference type="Gene3D" id="2.60.40.4060">
    <property type="entry name" value="Reeler domain"/>
    <property type="match status" value="1"/>
</dbReference>
<comment type="cofactor">
    <cofactor evidence="1">
        <name>heme b</name>
        <dbReference type="ChEBI" id="CHEBI:60344"/>
    </cofactor>
</comment>
<organism evidence="14 15">
    <name type="scientific">Pinctada imbricata</name>
    <name type="common">Atlantic pearl-oyster</name>
    <name type="synonym">Pinctada martensii</name>
    <dbReference type="NCBI Taxonomy" id="66713"/>
    <lineage>
        <taxon>Eukaryota</taxon>
        <taxon>Metazoa</taxon>
        <taxon>Spiralia</taxon>
        <taxon>Lophotrochozoa</taxon>
        <taxon>Mollusca</taxon>
        <taxon>Bivalvia</taxon>
        <taxon>Autobranchia</taxon>
        <taxon>Pteriomorphia</taxon>
        <taxon>Pterioida</taxon>
        <taxon>Pterioidea</taxon>
        <taxon>Pteriidae</taxon>
        <taxon>Pinctada</taxon>
    </lineage>
</organism>
<keyword evidence="6" id="KW-0249">Electron transport</keyword>
<keyword evidence="10" id="KW-0325">Glycoprotein</keyword>
<comment type="caution">
    <text evidence="14">The sequence shown here is derived from an EMBL/GenBank/DDBJ whole genome shotgun (WGS) entry which is preliminary data.</text>
</comment>
<evidence type="ECO:0000256" key="9">
    <source>
        <dbReference type="ARBA" id="ARBA00023136"/>
    </source>
</evidence>
<feature type="transmembrane region" description="Helical" evidence="11">
    <location>
        <begin position="411"/>
        <end position="431"/>
    </location>
</feature>
<dbReference type="PROSITE" id="PS51019">
    <property type="entry name" value="REELIN"/>
    <property type="match status" value="1"/>
</dbReference>
<comment type="similarity">
    <text evidence="3">Belongs to the FRRS1 family.</text>
</comment>
<dbReference type="EMBL" id="VSWD01000008">
    <property type="protein sequence ID" value="KAK3095824.1"/>
    <property type="molecule type" value="Genomic_DNA"/>
</dbReference>
<reference evidence="14" key="1">
    <citation type="submission" date="2019-08" db="EMBL/GenBank/DDBJ databases">
        <title>The improved chromosome-level genome for the pearl oyster Pinctada fucata martensii using PacBio sequencing and Hi-C.</title>
        <authorList>
            <person name="Zheng Z."/>
        </authorList>
    </citation>
    <scope>NUCLEOTIDE SEQUENCE</scope>
    <source>
        <strain evidence="14">ZZ-2019</strain>
        <tissue evidence="14">Adductor muscle</tissue>
    </source>
</reference>
<dbReference type="Pfam" id="PF03351">
    <property type="entry name" value="DOMON"/>
    <property type="match status" value="1"/>
</dbReference>
<dbReference type="InterPro" id="IPR042307">
    <property type="entry name" value="Reeler_sf"/>
</dbReference>
<evidence type="ECO:0000256" key="4">
    <source>
        <dbReference type="ARBA" id="ARBA00022448"/>
    </source>
</evidence>
<dbReference type="Gene3D" id="1.20.120.1770">
    <property type="match status" value="1"/>
</dbReference>
<evidence type="ECO:0000313" key="15">
    <source>
        <dbReference type="Proteomes" id="UP001186944"/>
    </source>
</evidence>
<keyword evidence="15" id="KW-1185">Reference proteome</keyword>
<evidence type="ECO:0000256" key="8">
    <source>
        <dbReference type="ARBA" id="ARBA00023004"/>
    </source>
</evidence>
<sequence>MFPKHKGAQAIQSESPFHINLSKSSYTPGEEINITLSADDRRAFIGLQIKAHKAVGDKEIILGTFTSFPSDKLKPVDCFGESQNLITHKNNLPVTEVQLSWQAPPVNEGDIIFTATFVEDFRTFWIHVEARLNSTTPYVPLYTPKVSPITPEIDFDQCGATFGCVLYPTYCTGDDCTEGLTFRYRHDHITFQLFAKADNYVVVGFSHDKKMGEDQTIGCTASNIGVSIQHGWNHPDLYNARIYLGNSLSNMTTMEKDGMVYCSFTRPMVMSLPHPEHPNVTFKYDLNQDYYVMLAKGHTYRGSDVLGYHTQLPVTTWSKVNFKSHEIYRAGSLPLLTKIHAVLMISAWIFFAGLATTMARYYRHIGNTSKGTATWFKVHRFAAIMVFLCAAAAIVIIFLKVKDITTKAVTHGWFGIAVLSALLIQVLSAIFRPEPHEMSRPVFNFGHWFFGKTAQVLAADKELRRDAQVKQQASCGDILALIFYLLLIFLILSAGVLAVFLF</sequence>
<evidence type="ECO:0000256" key="11">
    <source>
        <dbReference type="SAM" id="Phobius"/>
    </source>
</evidence>
<evidence type="ECO:0000256" key="1">
    <source>
        <dbReference type="ARBA" id="ARBA00001970"/>
    </source>
</evidence>
<name>A0AA88Y1D6_PINIB</name>
<evidence type="ECO:0000256" key="6">
    <source>
        <dbReference type="ARBA" id="ARBA00022982"/>
    </source>
</evidence>
<evidence type="ECO:0000256" key="5">
    <source>
        <dbReference type="ARBA" id="ARBA00022692"/>
    </source>
</evidence>
<protein>
    <recommendedName>
        <fullName evidence="16">Ferric-chelate reductase 1</fullName>
    </recommendedName>
</protein>
<dbReference type="GO" id="GO:0016020">
    <property type="term" value="C:membrane"/>
    <property type="evidence" value="ECO:0007669"/>
    <property type="project" value="UniProtKB-SubCell"/>
</dbReference>
<dbReference type="Pfam" id="PF02014">
    <property type="entry name" value="Reeler"/>
    <property type="match status" value="1"/>
</dbReference>
<gene>
    <name evidence="14" type="ORF">FSP39_019695</name>
</gene>
<evidence type="ECO:0000259" key="13">
    <source>
        <dbReference type="PROSITE" id="PS51019"/>
    </source>
</evidence>
<keyword evidence="4" id="KW-0813">Transport</keyword>
<dbReference type="GO" id="GO:1900449">
    <property type="term" value="P:regulation of glutamate receptor signaling pathway"/>
    <property type="evidence" value="ECO:0007669"/>
    <property type="project" value="InterPro"/>
</dbReference>